<gene>
    <name evidence="1" type="primary">3</name>
    <name evidence="1" type="ORF">SEA_OSCARSO_3</name>
</gene>
<evidence type="ECO:0000313" key="1">
    <source>
        <dbReference type="EMBL" id="UYL87124.1"/>
    </source>
</evidence>
<protein>
    <submittedName>
        <fullName evidence="1">Uncharacterized protein</fullName>
    </submittedName>
</protein>
<dbReference type="GeneID" id="80019567"/>
<evidence type="ECO:0000313" key="2">
    <source>
        <dbReference type="Proteomes" id="UP001164797"/>
    </source>
</evidence>
<dbReference type="KEGG" id="vg:80019567"/>
<proteinExistence type="predicted"/>
<keyword evidence="2" id="KW-1185">Reference proteome</keyword>
<accession>A0A9X9K2P7</accession>
<organism evidence="1 2">
    <name type="scientific">Microbacterium phage OscarSo</name>
    <dbReference type="NCBI Taxonomy" id="2985324"/>
    <lineage>
        <taxon>Viruses</taxon>
        <taxon>Duplodnaviria</taxon>
        <taxon>Heunggongvirae</taxon>
        <taxon>Uroviricota</taxon>
        <taxon>Caudoviricetes</taxon>
        <taxon>Oscarsovirus</taxon>
        <taxon>Oscarsovirus oscarso</taxon>
    </lineage>
</organism>
<reference evidence="1" key="1">
    <citation type="submission" date="2022-09" db="EMBL/GenBank/DDBJ databases">
        <authorList>
            <person name="Washington J.M."/>
            <person name="Situmorang M.A."/>
            <person name="Garlena R.A."/>
            <person name="Russell D.A."/>
            <person name="Jacobs-Sera D."/>
            <person name="Hatfull G.F."/>
        </authorList>
    </citation>
    <scope>NUCLEOTIDE SEQUENCE</scope>
</reference>
<name>A0A9X9K2P7_9CAUD</name>
<dbReference type="EMBL" id="OP434449">
    <property type="protein sequence ID" value="UYL87124.1"/>
    <property type="molecule type" value="Genomic_DNA"/>
</dbReference>
<dbReference type="Proteomes" id="UP001164797">
    <property type="component" value="Segment"/>
</dbReference>
<sequence>MKLTPDPRPLGFVHPHLGRPIYGEGIIPPRHPIPSRVTGFPLEVTHEAFERSELESIVSIVNEKLRLEDERMRRILPALPAGYSWRGEIQAHDHVDFASLSGSTTIRIVYRLYGPDGERLEISAREAWARAGNGE</sequence>
<dbReference type="RefSeq" id="YP_010754961.1">
    <property type="nucleotide sequence ID" value="NC_073466.1"/>
</dbReference>